<evidence type="ECO:0000313" key="2">
    <source>
        <dbReference type="Proteomes" id="UP000276133"/>
    </source>
</evidence>
<dbReference type="AlphaFoldDB" id="A0A3M7P500"/>
<evidence type="ECO:0000313" key="1">
    <source>
        <dbReference type="EMBL" id="RMZ93837.1"/>
    </source>
</evidence>
<name>A0A3M7P500_BRAPC</name>
<protein>
    <submittedName>
        <fullName evidence="1">Uncharacterized protein</fullName>
    </submittedName>
</protein>
<dbReference type="Proteomes" id="UP000276133">
    <property type="component" value="Unassembled WGS sequence"/>
</dbReference>
<proteinExistence type="predicted"/>
<dbReference type="EMBL" id="REGN01013520">
    <property type="protein sequence ID" value="RMZ93837.1"/>
    <property type="molecule type" value="Genomic_DNA"/>
</dbReference>
<gene>
    <name evidence="1" type="ORF">BpHYR1_048157</name>
</gene>
<organism evidence="1 2">
    <name type="scientific">Brachionus plicatilis</name>
    <name type="common">Marine rotifer</name>
    <name type="synonym">Brachionus muelleri</name>
    <dbReference type="NCBI Taxonomy" id="10195"/>
    <lineage>
        <taxon>Eukaryota</taxon>
        <taxon>Metazoa</taxon>
        <taxon>Spiralia</taxon>
        <taxon>Gnathifera</taxon>
        <taxon>Rotifera</taxon>
        <taxon>Eurotatoria</taxon>
        <taxon>Monogononta</taxon>
        <taxon>Pseudotrocha</taxon>
        <taxon>Ploima</taxon>
        <taxon>Brachionidae</taxon>
        <taxon>Brachionus</taxon>
    </lineage>
</organism>
<reference evidence="1 2" key="1">
    <citation type="journal article" date="2018" name="Sci. Rep.">
        <title>Genomic signatures of local adaptation to the degree of environmental predictability in rotifers.</title>
        <authorList>
            <person name="Franch-Gras L."/>
            <person name="Hahn C."/>
            <person name="Garcia-Roger E.M."/>
            <person name="Carmona M.J."/>
            <person name="Serra M."/>
            <person name="Gomez A."/>
        </authorList>
    </citation>
    <scope>NUCLEOTIDE SEQUENCE [LARGE SCALE GENOMIC DNA]</scope>
    <source>
        <strain evidence="1">HYR1</strain>
    </source>
</reference>
<sequence>MFKKYSILIKIIRAERTFDLDQKNFTYFAKLTLNRVLCSLKIPNLSSEQNYQISLIKKKQNTKSEIHCHRPQKDYDKLLFSSEEKQNKK</sequence>
<comment type="caution">
    <text evidence="1">The sequence shown here is derived from an EMBL/GenBank/DDBJ whole genome shotgun (WGS) entry which is preliminary data.</text>
</comment>
<keyword evidence="2" id="KW-1185">Reference proteome</keyword>
<accession>A0A3M7P500</accession>